<feature type="compositionally biased region" description="Basic and acidic residues" evidence="1">
    <location>
        <begin position="239"/>
        <end position="258"/>
    </location>
</feature>
<feature type="domain" description="DUF2382" evidence="2">
    <location>
        <begin position="102"/>
        <end position="210"/>
    </location>
</feature>
<dbReference type="EMBL" id="CADCTC010000208">
    <property type="protein sequence ID" value="CAA9281766.1"/>
    <property type="molecule type" value="Genomic_DNA"/>
</dbReference>
<protein>
    <recommendedName>
        <fullName evidence="2">DUF2382 domain-containing protein</fullName>
    </recommendedName>
</protein>
<accession>A0A6J4JLN8</accession>
<sequence length="258" mass="28309">MSDMDSVTRIEIGMPVHDWNGSRIGMLEDIDQRAVRIDGHQVPVEAIDRILPEGIFLREGVVLPMVGAAGADSQANVAGSTARAAVAGGSVPLGGADTLHVPVVEERFHVEKRPTQGMVEVHKRVEQAEQVVREALAHDVVEVERVPVNRQVDGPVGQRMEGEWLVVPVMEEVLVVEKRLILKEEVRIRTRKETRQAEVHEELRRERVAVSPAGDTPAHHVVEVAHRTEGTVHAAGTSSEERVDRPDAERAEGARARG</sequence>
<name>A0A6J4JLN8_9CHLR</name>
<evidence type="ECO:0000256" key="1">
    <source>
        <dbReference type="SAM" id="MobiDB-lite"/>
    </source>
</evidence>
<feature type="region of interest" description="Disordered" evidence="1">
    <location>
        <begin position="228"/>
        <end position="258"/>
    </location>
</feature>
<dbReference type="Pfam" id="PF09557">
    <property type="entry name" value="DUF2382"/>
    <property type="match status" value="1"/>
</dbReference>
<dbReference type="InterPro" id="IPR019060">
    <property type="entry name" value="DUF2382"/>
</dbReference>
<dbReference type="AlphaFoldDB" id="A0A6J4JLN8"/>
<evidence type="ECO:0000259" key="2">
    <source>
        <dbReference type="Pfam" id="PF09557"/>
    </source>
</evidence>
<reference evidence="3" key="1">
    <citation type="submission" date="2020-02" db="EMBL/GenBank/DDBJ databases">
        <authorList>
            <person name="Meier V. D."/>
        </authorList>
    </citation>
    <scope>NUCLEOTIDE SEQUENCE</scope>
    <source>
        <strain evidence="3">AVDCRST_MAG77</strain>
    </source>
</reference>
<gene>
    <name evidence="3" type="ORF">AVDCRST_MAG77-3901</name>
</gene>
<proteinExistence type="predicted"/>
<evidence type="ECO:0000313" key="3">
    <source>
        <dbReference type="EMBL" id="CAA9281766.1"/>
    </source>
</evidence>
<organism evidence="3">
    <name type="scientific">uncultured Chloroflexota bacterium</name>
    <dbReference type="NCBI Taxonomy" id="166587"/>
    <lineage>
        <taxon>Bacteria</taxon>
        <taxon>Bacillati</taxon>
        <taxon>Chloroflexota</taxon>
        <taxon>environmental samples</taxon>
    </lineage>
</organism>